<evidence type="ECO:0000313" key="4">
    <source>
        <dbReference type="Proteomes" id="UP000202440"/>
    </source>
</evidence>
<dbReference type="GO" id="GO:0140098">
    <property type="term" value="F:catalytic activity, acting on RNA"/>
    <property type="evidence" value="ECO:0007669"/>
    <property type="project" value="UniProtKB-ARBA"/>
</dbReference>
<evidence type="ECO:0000256" key="1">
    <source>
        <dbReference type="ARBA" id="ARBA00010876"/>
    </source>
</evidence>
<comment type="similarity">
    <text evidence="1">Belongs to the pseudouridine synthase RluA family.</text>
</comment>
<dbReference type="InterPro" id="IPR006224">
    <property type="entry name" value="PsdUridine_synth_RluA-like_CS"/>
</dbReference>
<keyword evidence="4" id="KW-1185">Reference proteome</keyword>
<feature type="domain" description="Pseudouridine synthase RsuA/RluA-like" evidence="2">
    <location>
        <begin position="18"/>
        <end position="131"/>
    </location>
</feature>
<organism evidence="3 4">
    <name type="scientific">Bacterioplanes sanyensis</name>
    <dbReference type="NCBI Taxonomy" id="1249553"/>
    <lineage>
        <taxon>Bacteria</taxon>
        <taxon>Pseudomonadati</taxon>
        <taxon>Pseudomonadota</taxon>
        <taxon>Gammaproteobacteria</taxon>
        <taxon>Oceanospirillales</taxon>
        <taxon>Oceanospirillaceae</taxon>
        <taxon>Bacterioplanes</taxon>
    </lineage>
</organism>
<dbReference type="CDD" id="cd02869">
    <property type="entry name" value="PseudoU_synth_RluA_like"/>
    <property type="match status" value="1"/>
</dbReference>
<dbReference type="InterPro" id="IPR050188">
    <property type="entry name" value="RluA_PseudoU_synthase"/>
</dbReference>
<sequence>MHNEDGEGFIAALSQHWQQPLWPLHRLDKVTSGILLLGTSADAARRFGHLFEQHQIEKYYLAQSQHKPKKKQGWIKGDMVKARNGSWKLSRSLDNPAVTRFISHYDAEQQRRLFLLQPHTGRTHQLRVAMKSLAAPIDGDQRYGGDVAERTFLHAMAMRFVDRGEEVCLFNKPEGNHWGHLPPAWQAPWQCF</sequence>
<evidence type="ECO:0000259" key="2">
    <source>
        <dbReference type="Pfam" id="PF00849"/>
    </source>
</evidence>
<dbReference type="PANTHER" id="PTHR21600:SF87">
    <property type="entry name" value="RNA PSEUDOURIDYLATE SYNTHASE DOMAIN-CONTAINING PROTEIN 1"/>
    <property type="match status" value="1"/>
</dbReference>
<dbReference type="OrthoDB" id="9807829at2"/>
<evidence type="ECO:0000313" key="3">
    <source>
        <dbReference type="EMBL" id="ASP40960.1"/>
    </source>
</evidence>
<dbReference type="GO" id="GO:0000455">
    <property type="term" value="P:enzyme-directed rRNA pseudouridine synthesis"/>
    <property type="evidence" value="ECO:0007669"/>
    <property type="project" value="TreeGrafter"/>
</dbReference>
<name>A0A222FQ90_9GAMM</name>
<dbReference type="AlphaFoldDB" id="A0A222FQ90"/>
<dbReference type="GO" id="GO:0003723">
    <property type="term" value="F:RNA binding"/>
    <property type="evidence" value="ECO:0007669"/>
    <property type="project" value="InterPro"/>
</dbReference>
<dbReference type="InterPro" id="IPR020103">
    <property type="entry name" value="PsdUridine_synth_cat_dom_sf"/>
</dbReference>
<dbReference type="KEGG" id="bsan:CHH28_15985"/>
<dbReference type="Gene3D" id="3.30.2350.10">
    <property type="entry name" value="Pseudouridine synthase"/>
    <property type="match status" value="1"/>
</dbReference>
<dbReference type="Proteomes" id="UP000202440">
    <property type="component" value="Chromosome"/>
</dbReference>
<protein>
    <submittedName>
        <fullName evidence="3">RNA pseudouridine synthase</fullName>
    </submittedName>
</protein>
<dbReference type="Pfam" id="PF00849">
    <property type="entry name" value="PseudoU_synth_2"/>
    <property type="match status" value="1"/>
</dbReference>
<dbReference type="EMBL" id="CP022530">
    <property type="protein sequence ID" value="ASP40960.1"/>
    <property type="molecule type" value="Genomic_DNA"/>
</dbReference>
<dbReference type="SUPFAM" id="SSF55120">
    <property type="entry name" value="Pseudouridine synthase"/>
    <property type="match status" value="1"/>
</dbReference>
<accession>A0A222FQ90</accession>
<dbReference type="InterPro" id="IPR006145">
    <property type="entry name" value="PsdUridine_synth_RsuA/RluA"/>
</dbReference>
<proteinExistence type="inferred from homology"/>
<dbReference type="PANTHER" id="PTHR21600">
    <property type="entry name" value="MITOCHONDRIAL RNA PSEUDOURIDINE SYNTHASE"/>
    <property type="match status" value="1"/>
</dbReference>
<gene>
    <name evidence="3" type="ORF">CHH28_15985</name>
</gene>
<dbReference type="PROSITE" id="PS01129">
    <property type="entry name" value="PSI_RLU"/>
    <property type="match status" value="1"/>
</dbReference>
<dbReference type="GO" id="GO:0009982">
    <property type="term" value="F:pseudouridine synthase activity"/>
    <property type="evidence" value="ECO:0007669"/>
    <property type="project" value="InterPro"/>
</dbReference>
<reference evidence="3 4" key="1">
    <citation type="submission" date="2017-07" db="EMBL/GenBank/DDBJ databases">
        <title>Annotated genome sequence of Bacterioplanes sanyensis isolated from Red Sea.</title>
        <authorList>
            <person name="Rehman Z.U."/>
        </authorList>
    </citation>
    <scope>NUCLEOTIDE SEQUENCE [LARGE SCALE GENOMIC DNA]</scope>
    <source>
        <strain evidence="3 4">NV9</strain>
    </source>
</reference>